<evidence type="ECO:0000256" key="7">
    <source>
        <dbReference type="ARBA" id="ARBA00023004"/>
    </source>
</evidence>
<comment type="caution">
    <text evidence="10">The sequence shown here is derived from an EMBL/GenBank/DDBJ whole genome shotgun (WGS) entry which is preliminary data.</text>
</comment>
<feature type="domain" description="4Fe-4S ferredoxin-type" evidence="9">
    <location>
        <begin position="963"/>
        <end position="992"/>
    </location>
</feature>
<dbReference type="GO" id="GO:0016491">
    <property type="term" value="F:oxidoreductase activity"/>
    <property type="evidence" value="ECO:0007669"/>
    <property type="project" value="UniProtKB-KW"/>
</dbReference>
<dbReference type="Gene3D" id="3.50.50.60">
    <property type="entry name" value="FAD/NAD(P)-binding domain"/>
    <property type="match status" value="2"/>
</dbReference>
<keyword evidence="5" id="KW-0285">Flavoprotein</keyword>
<protein>
    <submittedName>
        <fullName evidence="10">Heterodisulfide reductase</fullName>
    </submittedName>
</protein>
<dbReference type="Pfam" id="PF13237">
    <property type="entry name" value="Fer4_10"/>
    <property type="match status" value="1"/>
</dbReference>
<dbReference type="PROSITE" id="PS51379">
    <property type="entry name" value="4FE4S_FER_2"/>
    <property type="match status" value="4"/>
</dbReference>
<evidence type="ECO:0000313" key="11">
    <source>
        <dbReference type="Proteomes" id="UP000177876"/>
    </source>
</evidence>
<dbReference type="GO" id="GO:0046872">
    <property type="term" value="F:metal ion binding"/>
    <property type="evidence" value="ECO:0007669"/>
    <property type="project" value="UniProtKB-KW"/>
</dbReference>
<dbReference type="PROSITE" id="PS00198">
    <property type="entry name" value="4FE4S_FER_1"/>
    <property type="match status" value="2"/>
</dbReference>
<name>A0A1F2WRG7_9ACTN</name>
<dbReference type="SUPFAM" id="SSF54862">
    <property type="entry name" value="4Fe-4S ferredoxins"/>
    <property type="match status" value="1"/>
</dbReference>
<dbReference type="Pfam" id="PF07992">
    <property type="entry name" value="Pyr_redox_2"/>
    <property type="match status" value="2"/>
</dbReference>
<keyword evidence="6" id="KW-0560">Oxidoreductase</keyword>
<evidence type="ECO:0000259" key="9">
    <source>
        <dbReference type="PROSITE" id="PS51379"/>
    </source>
</evidence>
<dbReference type="AlphaFoldDB" id="A0A1F2WRG7"/>
<keyword evidence="4" id="KW-0479">Metal-binding</keyword>
<keyword evidence="5" id="KW-0274">FAD</keyword>
<evidence type="ECO:0000256" key="8">
    <source>
        <dbReference type="ARBA" id="ARBA00023014"/>
    </source>
</evidence>
<dbReference type="InterPro" id="IPR039650">
    <property type="entry name" value="HdrA-like"/>
</dbReference>
<organism evidence="10 11">
    <name type="scientific">Candidatus Solincola sediminis</name>
    <dbReference type="NCBI Taxonomy" id="1797199"/>
    <lineage>
        <taxon>Bacteria</taxon>
        <taxon>Bacillati</taxon>
        <taxon>Actinomycetota</taxon>
        <taxon>Candidatus Geothermincolia</taxon>
        <taxon>Candidatus Geothermincolales</taxon>
        <taxon>Candidatus Geothermincolaceae</taxon>
        <taxon>Candidatus Solincola</taxon>
    </lineage>
</organism>
<dbReference type="PANTHER" id="PTHR43498">
    <property type="entry name" value="FERREDOXIN:COB-COM HETERODISULFIDE REDUCTASE SUBUNIT A"/>
    <property type="match status" value="1"/>
</dbReference>
<dbReference type="InterPro" id="IPR017900">
    <property type="entry name" value="4Fe4S_Fe_S_CS"/>
</dbReference>
<dbReference type="STRING" id="1797197.A2Y75_11405"/>
<keyword evidence="8" id="KW-0411">Iron-sulfur</keyword>
<gene>
    <name evidence="10" type="ORF">A2Y75_11405</name>
</gene>
<accession>A0A1F2WRG7</accession>
<dbReference type="InterPro" id="IPR023753">
    <property type="entry name" value="FAD/NAD-binding_dom"/>
</dbReference>
<evidence type="ECO:0000256" key="5">
    <source>
        <dbReference type="ARBA" id="ARBA00022827"/>
    </source>
</evidence>
<reference evidence="10 11" key="1">
    <citation type="journal article" date="2016" name="Nat. Commun.">
        <title>Thousands of microbial genomes shed light on interconnected biogeochemical processes in an aquifer system.</title>
        <authorList>
            <person name="Anantharaman K."/>
            <person name="Brown C.T."/>
            <person name="Hug L.A."/>
            <person name="Sharon I."/>
            <person name="Castelle C.J."/>
            <person name="Probst A.J."/>
            <person name="Thomas B.C."/>
            <person name="Singh A."/>
            <person name="Wilkins M.J."/>
            <person name="Karaoz U."/>
            <person name="Brodie E.L."/>
            <person name="Williams K.H."/>
            <person name="Hubbard S.S."/>
            <person name="Banfield J.F."/>
        </authorList>
    </citation>
    <scope>NUCLEOTIDE SEQUENCE [LARGE SCALE GENOMIC DNA]</scope>
</reference>
<dbReference type="GO" id="GO:0051539">
    <property type="term" value="F:4 iron, 4 sulfur cluster binding"/>
    <property type="evidence" value="ECO:0007669"/>
    <property type="project" value="UniProtKB-KW"/>
</dbReference>
<sequence>MTRKKAPIGAVLVMGGGVGGIQSSLELAGLGYKVYLLDSSPSVGGVMGMLDKTFPTNECSMCILSPKMVEIASNENVEVITLADVLSVQGKAGDFKVKVRVRPRFVDAEKCTGCGDCTAKCPAKIPDPYNAGLSMTKSIRVPFPQAVPGAAVIDPDTCRFLTKGKCGNCVKVCQAKAIDFEQKEEERILRVGAVIAAPGYKPFDASRKTEYGYKVNDNVITSLEFERILGANGPTLGHVVRPSDGEEVKKLAFIQCVGSRDTTTGNSYCSSVCCMYATKQALIAKEHLPSIEPTIFFIDMRAYGKDFEKYYKAAETKNGVRYIRGLVSGVRERQRSKDLLLRYLDGAGEMREEEFDLVVLSIGLEAPYGLKEELGIETNEHGFAATDSFMPVISSREGILVCGAAQEPKDIPDTVTQATAAAGLVSQALHDSRGTLLAKFEHPPERDVSGEEPRVGAIICRCGSNIGGFVDVPAVVEYASKLPGVVFAEERIYACSQDAQEWIRQVVEEHKLNRLVVASCTPRTHQPLFRETLQSAGVNKYLFEMANIREHCSWVHMKEPEQATRKAGYLVKMAVEKARRLEPLAEGESAVIPRALVIGGGVAGMNAALNLAGSRFQVYLVEKDGNLGGLARNIRFNAGGDDVQAYLEQLIERVEKEELITVFTSHRVKDVSGFVGQFKTLIEDPEGRETFLEHGAVIVATGGGQYQPAEYLYGLDERVITQWQLEDMLVKMPEPLPKRVVMIQCVGSRDEERPYCSKVCCTEAVKNALALKKLSPESEVFVLYRDIRTYGFREDIYREAREAGVLFVRYEDGRQPRVAATPAGLRVEVEDANLGGETVVLESDLLVLSTGITANPDNSELAPMLKVPRNAEGFFLEAHMKLRPVDFATDGVFVCGLAHAPKSIEESVGQAAAAAARAESVLSKEKIVTEGIVAAIDSEICSGCRLCMALCPFEAISYDEHKNVVEVNSSLCKGCGTCTAVCSAGASRLHGFRADQIFEQIEAAASGWRE</sequence>
<feature type="domain" description="4Fe-4S ferredoxin-type" evidence="9">
    <location>
        <begin position="932"/>
        <end position="961"/>
    </location>
</feature>
<evidence type="ECO:0000256" key="1">
    <source>
        <dbReference type="ARBA" id="ARBA00001974"/>
    </source>
</evidence>
<evidence type="ECO:0000313" key="10">
    <source>
        <dbReference type="EMBL" id="OFW59468.1"/>
    </source>
</evidence>
<dbReference type="InterPro" id="IPR017896">
    <property type="entry name" value="4Fe4S_Fe-S-bd"/>
</dbReference>
<feature type="domain" description="4Fe-4S ferredoxin-type" evidence="9">
    <location>
        <begin position="149"/>
        <end position="183"/>
    </location>
</feature>
<evidence type="ECO:0000256" key="6">
    <source>
        <dbReference type="ARBA" id="ARBA00023002"/>
    </source>
</evidence>
<dbReference type="SUPFAM" id="SSF51905">
    <property type="entry name" value="FAD/NAD(P)-binding domain"/>
    <property type="match status" value="2"/>
</dbReference>
<proteinExistence type="inferred from homology"/>
<dbReference type="PANTHER" id="PTHR43498:SF1">
    <property type="entry name" value="COB--COM HETERODISULFIDE REDUCTASE IRON-SULFUR SUBUNIT A"/>
    <property type="match status" value="1"/>
</dbReference>
<evidence type="ECO:0000256" key="3">
    <source>
        <dbReference type="ARBA" id="ARBA00022485"/>
    </source>
</evidence>
<dbReference type="Proteomes" id="UP000177876">
    <property type="component" value="Unassembled WGS sequence"/>
</dbReference>
<dbReference type="Gene3D" id="3.30.70.20">
    <property type="match status" value="2"/>
</dbReference>
<comment type="cofactor">
    <cofactor evidence="1">
        <name>FAD</name>
        <dbReference type="ChEBI" id="CHEBI:57692"/>
    </cofactor>
</comment>
<evidence type="ECO:0000256" key="4">
    <source>
        <dbReference type="ARBA" id="ARBA00022723"/>
    </source>
</evidence>
<dbReference type="InterPro" id="IPR036188">
    <property type="entry name" value="FAD/NAD-bd_sf"/>
</dbReference>
<keyword evidence="3" id="KW-0004">4Fe-4S</keyword>
<evidence type="ECO:0000256" key="2">
    <source>
        <dbReference type="ARBA" id="ARBA00006561"/>
    </source>
</evidence>
<keyword evidence="7" id="KW-0408">Iron</keyword>
<dbReference type="EMBL" id="MELK01000015">
    <property type="protein sequence ID" value="OFW59468.1"/>
    <property type="molecule type" value="Genomic_DNA"/>
</dbReference>
<feature type="domain" description="4Fe-4S ferredoxin-type" evidence="9">
    <location>
        <begin position="101"/>
        <end position="131"/>
    </location>
</feature>
<comment type="similarity">
    <text evidence="2">Belongs to the HdrA family.</text>
</comment>